<dbReference type="Proteomes" id="UP001303946">
    <property type="component" value="Chromosome"/>
</dbReference>
<feature type="region of interest" description="Disordered" evidence="1">
    <location>
        <begin position="62"/>
        <end position="91"/>
    </location>
</feature>
<reference evidence="2 3" key="1">
    <citation type="submission" date="2023-10" db="EMBL/GenBank/DDBJ databases">
        <title>Bacteria for the degradation of biodegradable plastic PBAT(Polybutylene adipate terephthalate).</title>
        <authorList>
            <person name="Weon H.-Y."/>
            <person name="Yeon J."/>
        </authorList>
    </citation>
    <scope>NUCLEOTIDE SEQUENCE [LARGE SCALE GENOMIC DNA]</scope>
    <source>
        <strain evidence="2 3">SBD 7-3</strain>
    </source>
</reference>
<sequence length="91" mass="10272">MARHKAPPKTRRLVWRISDHAPLGEWVDPNLPPPPKPEHTDGIDEVPGGWRRSTYDLLAGVEIDDNPNTVPDDLFDELFGPTKSEPKSPRK</sequence>
<accession>A0ABZ0CQN2</accession>
<protein>
    <submittedName>
        <fullName evidence="2">Uncharacterized protein</fullName>
    </submittedName>
</protein>
<name>A0ABZ0CQN2_9BURK</name>
<evidence type="ECO:0000313" key="2">
    <source>
        <dbReference type="EMBL" id="WOB07194.1"/>
    </source>
</evidence>
<keyword evidence="3" id="KW-1185">Reference proteome</keyword>
<evidence type="ECO:0000256" key="1">
    <source>
        <dbReference type="SAM" id="MobiDB-lite"/>
    </source>
</evidence>
<evidence type="ECO:0000313" key="3">
    <source>
        <dbReference type="Proteomes" id="UP001303946"/>
    </source>
</evidence>
<feature type="region of interest" description="Disordered" evidence="1">
    <location>
        <begin position="26"/>
        <end position="49"/>
    </location>
</feature>
<organism evidence="2 3">
    <name type="scientific">Piscinibacter gummiphilus</name>
    <dbReference type="NCBI Taxonomy" id="946333"/>
    <lineage>
        <taxon>Bacteria</taxon>
        <taxon>Pseudomonadati</taxon>
        <taxon>Pseudomonadota</taxon>
        <taxon>Betaproteobacteria</taxon>
        <taxon>Burkholderiales</taxon>
        <taxon>Sphaerotilaceae</taxon>
        <taxon>Piscinibacter</taxon>
    </lineage>
</organism>
<dbReference type="RefSeq" id="WP_316699866.1">
    <property type="nucleotide sequence ID" value="NZ_CP136336.1"/>
</dbReference>
<dbReference type="EMBL" id="CP136336">
    <property type="protein sequence ID" value="WOB07194.1"/>
    <property type="molecule type" value="Genomic_DNA"/>
</dbReference>
<gene>
    <name evidence="2" type="ORF">RXV79_20030</name>
</gene>
<proteinExistence type="predicted"/>